<dbReference type="Proteomes" id="UP000829196">
    <property type="component" value="Unassembled WGS sequence"/>
</dbReference>
<proteinExistence type="predicted"/>
<evidence type="ECO:0000313" key="1">
    <source>
        <dbReference type="EMBL" id="KAI0495381.1"/>
    </source>
</evidence>
<comment type="caution">
    <text evidence="1">The sequence shown here is derived from an EMBL/GenBank/DDBJ whole genome shotgun (WGS) entry which is preliminary data.</text>
</comment>
<organism evidence="1 2">
    <name type="scientific">Dendrobium nobile</name>
    <name type="common">Orchid</name>
    <dbReference type="NCBI Taxonomy" id="94219"/>
    <lineage>
        <taxon>Eukaryota</taxon>
        <taxon>Viridiplantae</taxon>
        <taxon>Streptophyta</taxon>
        <taxon>Embryophyta</taxon>
        <taxon>Tracheophyta</taxon>
        <taxon>Spermatophyta</taxon>
        <taxon>Magnoliopsida</taxon>
        <taxon>Liliopsida</taxon>
        <taxon>Asparagales</taxon>
        <taxon>Orchidaceae</taxon>
        <taxon>Epidendroideae</taxon>
        <taxon>Malaxideae</taxon>
        <taxon>Dendrobiinae</taxon>
        <taxon>Dendrobium</taxon>
    </lineage>
</organism>
<gene>
    <name evidence="1" type="ORF">KFK09_025531</name>
</gene>
<dbReference type="AlphaFoldDB" id="A0A8T3AH73"/>
<accession>A0A8T3AH73</accession>
<dbReference type="EMBL" id="JAGYWB010000017">
    <property type="protein sequence ID" value="KAI0495381.1"/>
    <property type="molecule type" value="Genomic_DNA"/>
</dbReference>
<evidence type="ECO:0000313" key="2">
    <source>
        <dbReference type="Proteomes" id="UP000829196"/>
    </source>
</evidence>
<sequence length="69" mass="7486">MEGIERTGALGNTEEKEKRIHAATCPPQLGVLSAYVANGGEGREDYPALLFELLIKAKLEEEKLTLNAS</sequence>
<name>A0A8T3AH73_DENNO</name>
<keyword evidence="2" id="KW-1185">Reference proteome</keyword>
<protein>
    <submittedName>
        <fullName evidence="1">Uncharacterized protein</fullName>
    </submittedName>
</protein>
<reference evidence="1" key="1">
    <citation type="journal article" date="2022" name="Front. Genet.">
        <title>Chromosome-Scale Assembly of the Dendrobium nobile Genome Provides Insights Into the Molecular Mechanism of the Biosynthesis of the Medicinal Active Ingredient of Dendrobium.</title>
        <authorList>
            <person name="Xu Q."/>
            <person name="Niu S.-C."/>
            <person name="Li K.-L."/>
            <person name="Zheng P.-J."/>
            <person name="Zhang X.-J."/>
            <person name="Jia Y."/>
            <person name="Liu Y."/>
            <person name="Niu Y.-X."/>
            <person name="Yu L.-H."/>
            <person name="Chen D.-F."/>
            <person name="Zhang G.-Q."/>
        </authorList>
    </citation>
    <scope>NUCLEOTIDE SEQUENCE</scope>
    <source>
        <tissue evidence="1">Leaf</tissue>
    </source>
</reference>